<proteinExistence type="predicted"/>
<keyword evidence="1" id="KW-0812">Transmembrane</keyword>
<dbReference type="Proteomes" id="UP000246894">
    <property type="component" value="Chromosome"/>
</dbReference>
<feature type="domain" description="DUF4395" evidence="2">
    <location>
        <begin position="32"/>
        <end position="166"/>
    </location>
</feature>
<evidence type="ECO:0000259" key="2">
    <source>
        <dbReference type="Pfam" id="PF14340"/>
    </source>
</evidence>
<sequence length="188" mass="20657">MTATTGNTAHNPERSWGEFGEIVTGYDIPVFNEREVRAGAGILFLIGFTGYVIAWTTGFVVPLRGFAVLFLLDMLIRLFVSPRFSPTLALGRVIVYRQCPEFVGAPQKKFAWSLGLGIALTSCFTMGWLASPLWVVLLLCGICMGVLFLETAFGICIGCELQKRFSRTAPQYCPGDSCNFDPPSSRHS</sequence>
<keyword evidence="1" id="KW-1133">Transmembrane helix</keyword>
<dbReference type="RefSeq" id="WP_110233506.1">
    <property type="nucleotide sequence ID" value="NZ_CP023994.1"/>
</dbReference>
<dbReference type="KEGG" id="aum:AURMO_00946"/>
<dbReference type="InterPro" id="IPR025508">
    <property type="entry name" value="DUF4395"/>
</dbReference>
<name>A0A2Z3S3M6_9MICO</name>
<dbReference type="EMBL" id="CP023994">
    <property type="protein sequence ID" value="AWR21548.1"/>
    <property type="molecule type" value="Genomic_DNA"/>
</dbReference>
<dbReference type="OrthoDB" id="9783675at2"/>
<evidence type="ECO:0000256" key="1">
    <source>
        <dbReference type="SAM" id="Phobius"/>
    </source>
</evidence>
<feature type="transmembrane region" description="Helical" evidence="1">
    <location>
        <begin position="110"/>
        <end position="130"/>
    </location>
</feature>
<gene>
    <name evidence="3" type="ORF">AURMO_00946</name>
</gene>
<evidence type="ECO:0000313" key="3">
    <source>
        <dbReference type="EMBL" id="AWR21548.1"/>
    </source>
</evidence>
<feature type="transmembrane region" description="Helical" evidence="1">
    <location>
        <begin position="36"/>
        <end position="55"/>
    </location>
</feature>
<evidence type="ECO:0000313" key="4">
    <source>
        <dbReference type="Proteomes" id="UP000246894"/>
    </source>
</evidence>
<organism evidence="3 4">
    <name type="scientific">Aurantimicrobium photophilum</name>
    <dbReference type="NCBI Taxonomy" id="1987356"/>
    <lineage>
        <taxon>Bacteria</taxon>
        <taxon>Bacillati</taxon>
        <taxon>Actinomycetota</taxon>
        <taxon>Actinomycetes</taxon>
        <taxon>Micrococcales</taxon>
        <taxon>Microbacteriaceae</taxon>
        <taxon>Aurantimicrobium</taxon>
    </lineage>
</organism>
<reference evidence="3 4" key="1">
    <citation type="submission" date="2017-10" db="EMBL/GenBank/DDBJ databases">
        <title>Genome of an Actinobacterium that displays light-enhanced growth.</title>
        <authorList>
            <person name="Maresca J.A."/>
            <person name="Hempel P."/>
            <person name="Shevchenko O."/>
            <person name="Miller K.J."/>
            <person name="Hahn M.W."/>
        </authorList>
    </citation>
    <scope>NUCLEOTIDE SEQUENCE [LARGE SCALE GENOMIC DNA]</scope>
    <source>
        <strain evidence="3 4">MWH-Mo1</strain>
    </source>
</reference>
<dbReference type="Pfam" id="PF14340">
    <property type="entry name" value="DUF4395"/>
    <property type="match status" value="1"/>
</dbReference>
<protein>
    <recommendedName>
        <fullName evidence="2">DUF4395 domain-containing protein</fullName>
    </recommendedName>
</protein>
<keyword evidence="1" id="KW-0472">Membrane</keyword>
<accession>A0A2Z3S3M6</accession>
<keyword evidence="4" id="KW-1185">Reference proteome</keyword>
<dbReference type="AlphaFoldDB" id="A0A2Z3S3M6"/>
<feature type="transmembrane region" description="Helical" evidence="1">
    <location>
        <begin position="136"/>
        <end position="157"/>
    </location>
</feature>